<accession>A0A848CRP2</accession>
<dbReference type="Proteomes" id="UP000561326">
    <property type="component" value="Unassembled WGS sequence"/>
</dbReference>
<comment type="caution">
    <text evidence="2">The sequence shown here is derived from an EMBL/GenBank/DDBJ whole genome shotgun (WGS) entry which is preliminary data.</text>
</comment>
<dbReference type="AlphaFoldDB" id="A0A848CRP2"/>
<evidence type="ECO:0000313" key="3">
    <source>
        <dbReference type="Proteomes" id="UP000561326"/>
    </source>
</evidence>
<protein>
    <submittedName>
        <fullName evidence="2">DUF3307 domain-containing protein</fullName>
    </submittedName>
</protein>
<organism evidence="2 3">
    <name type="scientific">Aneurinibacillus aneurinilyticus</name>
    <name type="common">Bacillus aneurinolyticus</name>
    <dbReference type="NCBI Taxonomy" id="1391"/>
    <lineage>
        <taxon>Bacteria</taxon>
        <taxon>Bacillati</taxon>
        <taxon>Bacillota</taxon>
        <taxon>Bacilli</taxon>
        <taxon>Bacillales</taxon>
        <taxon>Paenibacillaceae</taxon>
        <taxon>Aneurinibacillus group</taxon>
        <taxon>Aneurinibacillus</taxon>
    </lineage>
</organism>
<keyword evidence="1" id="KW-1133">Transmembrane helix</keyword>
<sequence>MNHFSSFDILLLAHLVGDYLLQTEWMAKYKAERWLPLLTHCLVYTTVIALFAFLWLPEGLSMWGIALVFVSHVILDRRTLVALWYKRIMRVTDEKSKWLMIVADQIFHLIVLALALAVTG</sequence>
<feature type="transmembrane region" description="Helical" evidence="1">
    <location>
        <begin position="34"/>
        <end position="56"/>
    </location>
</feature>
<dbReference type="GeneID" id="92838646"/>
<name>A0A848CRP2_ANEAE</name>
<dbReference type="OrthoDB" id="5122730at2"/>
<feature type="transmembrane region" description="Helical" evidence="1">
    <location>
        <begin position="97"/>
        <end position="118"/>
    </location>
</feature>
<keyword evidence="1" id="KW-0472">Membrane</keyword>
<dbReference type="EMBL" id="JABAGO010000012">
    <property type="protein sequence ID" value="NME98325.1"/>
    <property type="molecule type" value="Genomic_DNA"/>
</dbReference>
<keyword evidence="1" id="KW-0812">Transmembrane</keyword>
<gene>
    <name evidence="2" type="ORF">HF838_08635</name>
</gene>
<feature type="transmembrane region" description="Helical" evidence="1">
    <location>
        <begin position="62"/>
        <end position="85"/>
    </location>
</feature>
<dbReference type="InterPro" id="IPR021737">
    <property type="entry name" value="Phage_phiKZ_Orf197"/>
</dbReference>
<evidence type="ECO:0000256" key="1">
    <source>
        <dbReference type="SAM" id="Phobius"/>
    </source>
</evidence>
<dbReference type="Pfam" id="PF11750">
    <property type="entry name" value="DUF3307"/>
    <property type="match status" value="1"/>
</dbReference>
<reference evidence="2 3" key="1">
    <citation type="submission" date="2020-04" db="EMBL/GenBank/DDBJ databases">
        <authorList>
            <person name="Hitch T.C.A."/>
            <person name="Wylensek D."/>
            <person name="Clavel T."/>
        </authorList>
    </citation>
    <scope>NUCLEOTIDE SEQUENCE [LARGE SCALE GENOMIC DNA]</scope>
    <source>
        <strain evidence="2 3">WB01_D5_05</strain>
    </source>
</reference>
<proteinExistence type="predicted"/>
<dbReference type="RefSeq" id="WP_021620847.1">
    <property type="nucleotide sequence ID" value="NZ_CABKST010000105.1"/>
</dbReference>
<evidence type="ECO:0000313" key="2">
    <source>
        <dbReference type="EMBL" id="NME98325.1"/>
    </source>
</evidence>